<keyword evidence="5" id="KW-0969">Cilium</keyword>
<dbReference type="InterPro" id="IPR006714">
    <property type="entry name" value="FlaA"/>
</dbReference>
<feature type="signal peptide" evidence="4">
    <location>
        <begin position="1"/>
        <end position="23"/>
    </location>
</feature>
<gene>
    <name evidence="5" type="ORF">HMPREF9193_01555</name>
</gene>
<keyword evidence="4" id="KW-0732">Signal</keyword>
<protein>
    <submittedName>
        <fullName evidence="5">Flagellar filament outer layer protein FlaA</fullName>
    </submittedName>
</protein>
<keyword evidence="2" id="KW-0574">Periplasm</keyword>
<dbReference type="Proteomes" id="UP000016649">
    <property type="component" value="Unassembled WGS sequence"/>
</dbReference>
<name>A0ABN0NY18_TRELE</name>
<comment type="caution">
    <text evidence="5">The sequence shown here is derived from an EMBL/GenBank/DDBJ whole genome shotgun (WGS) entry which is preliminary data.</text>
</comment>
<keyword evidence="5" id="KW-0282">Flagellum</keyword>
<keyword evidence="6" id="KW-1185">Reference proteome</keyword>
<sequence>MKHYGLVCVSLVLALCVCLPLSAQPNAKSVETILIDNFDVPDSQDWSWAVQASKLIYVNEEEGEVYPKMAYVPGIPNSLQLYRVEGDPDPQVLGLQVKFQRKGNNWVELYPQKKAEDGTMTPYEVPFKGSVLQLDFWVWGANYLYYLDVLVRDTTGRVHVLPAANLNFYGWKNVVVRVPSWIPQRSRLRTAPREMTFVGFRIRTDPKEYVDDFLIYFDQVRYSSNTLSNVYDGFNLRNIDLNAVNTNGGTN</sequence>
<dbReference type="EMBL" id="AWVH01000037">
    <property type="protein sequence ID" value="ERJ92395.1"/>
    <property type="molecule type" value="Genomic_DNA"/>
</dbReference>
<dbReference type="Pfam" id="PF04620">
    <property type="entry name" value="FlaA"/>
    <property type="match status" value="1"/>
</dbReference>
<evidence type="ECO:0000313" key="6">
    <source>
        <dbReference type="Proteomes" id="UP000016649"/>
    </source>
</evidence>
<accession>A0ABN0NY18</accession>
<feature type="chain" id="PRO_5045586819" evidence="4">
    <location>
        <begin position="24"/>
        <end position="251"/>
    </location>
</feature>
<keyword evidence="5" id="KW-0966">Cell projection</keyword>
<proteinExistence type="predicted"/>
<evidence type="ECO:0000256" key="2">
    <source>
        <dbReference type="ARBA" id="ARBA00022764"/>
    </source>
</evidence>
<comment type="subcellular location">
    <subcellularLocation>
        <location evidence="1">Periplasmic flagellum</location>
    </subcellularLocation>
</comment>
<dbReference type="RefSeq" id="WP_021687757.1">
    <property type="nucleotide sequence ID" value="NZ_KI260569.1"/>
</dbReference>
<evidence type="ECO:0000256" key="3">
    <source>
        <dbReference type="ARBA" id="ARBA00023143"/>
    </source>
</evidence>
<evidence type="ECO:0000256" key="1">
    <source>
        <dbReference type="ARBA" id="ARBA00004631"/>
    </source>
</evidence>
<reference evidence="5 6" key="1">
    <citation type="submission" date="2013-08" db="EMBL/GenBank/DDBJ databases">
        <authorList>
            <person name="Weinstock G."/>
            <person name="Sodergren E."/>
            <person name="Wylie T."/>
            <person name="Fulton L."/>
            <person name="Fulton R."/>
            <person name="Fronick C."/>
            <person name="O'Laughlin M."/>
            <person name="Godfrey J."/>
            <person name="Miner T."/>
            <person name="Herter B."/>
            <person name="Appelbaum E."/>
            <person name="Cordes M."/>
            <person name="Lek S."/>
            <person name="Wollam A."/>
            <person name="Pepin K.H."/>
            <person name="Palsikar V.B."/>
            <person name="Mitreva M."/>
            <person name="Wilson R.K."/>
        </authorList>
    </citation>
    <scope>NUCLEOTIDE SEQUENCE [LARGE SCALE GENOMIC DNA]</scope>
    <source>
        <strain evidence="5 6">ATCC 700332</strain>
    </source>
</reference>
<evidence type="ECO:0000313" key="5">
    <source>
        <dbReference type="EMBL" id="ERJ92395.1"/>
    </source>
</evidence>
<keyword evidence="3" id="KW-0975">Bacterial flagellum</keyword>
<evidence type="ECO:0000256" key="4">
    <source>
        <dbReference type="SAM" id="SignalP"/>
    </source>
</evidence>
<organism evidence="5 6">
    <name type="scientific">Treponema lecithinolyticum ATCC 700332</name>
    <dbReference type="NCBI Taxonomy" id="1321815"/>
    <lineage>
        <taxon>Bacteria</taxon>
        <taxon>Pseudomonadati</taxon>
        <taxon>Spirochaetota</taxon>
        <taxon>Spirochaetia</taxon>
        <taxon>Spirochaetales</taxon>
        <taxon>Treponemataceae</taxon>
        <taxon>Treponema</taxon>
    </lineage>
</organism>